<dbReference type="Proteomes" id="UP000184465">
    <property type="component" value="Unassembled WGS sequence"/>
</dbReference>
<keyword evidence="1" id="KW-1133">Transmembrane helix</keyword>
<feature type="transmembrane region" description="Helical" evidence="1">
    <location>
        <begin position="315"/>
        <end position="339"/>
    </location>
</feature>
<accession>A0A1M6LZ43</accession>
<keyword evidence="1" id="KW-0812">Transmembrane</keyword>
<keyword evidence="1" id="KW-0472">Membrane</keyword>
<dbReference type="Pfam" id="PF19528">
    <property type="entry name" value="DUF6056"/>
    <property type="match status" value="1"/>
</dbReference>
<evidence type="ECO:0000256" key="1">
    <source>
        <dbReference type="SAM" id="Phobius"/>
    </source>
</evidence>
<dbReference type="STRING" id="1121301.SAMN02745912_00987"/>
<keyword evidence="3" id="KW-1185">Reference proteome</keyword>
<feature type="transmembrane region" description="Helical" evidence="1">
    <location>
        <begin position="83"/>
        <end position="101"/>
    </location>
</feature>
<evidence type="ECO:0000313" key="2">
    <source>
        <dbReference type="EMBL" id="SHJ76422.1"/>
    </source>
</evidence>
<organism evidence="2 3">
    <name type="scientific">Paramaledivibacter caminithermalis (strain DSM 15212 / CIP 107654 / DViRD3)</name>
    <name type="common">Clostridium caminithermale</name>
    <dbReference type="NCBI Taxonomy" id="1121301"/>
    <lineage>
        <taxon>Bacteria</taxon>
        <taxon>Bacillati</taxon>
        <taxon>Bacillota</taxon>
        <taxon>Clostridia</taxon>
        <taxon>Peptostreptococcales</taxon>
        <taxon>Caminicellaceae</taxon>
        <taxon>Paramaledivibacter</taxon>
    </lineage>
</organism>
<feature type="transmembrane region" description="Helical" evidence="1">
    <location>
        <begin position="165"/>
        <end position="193"/>
    </location>
</feature>
<feature type="transmembrane region" description="Helical" evidence="1">
    <location>
        <begin position="12"/>
        <end position="36"/>
    </location>
</feature>
<feature type="transmembrane region" description="Helical" evidence="1">
    <location>
        <begin position="107"/>
        <end position="125"/>
    </location>
</feature>
<sequence length="534" mass="61829">MEIKVKYFFKKYWHYIVLSIYFILLVYQHSFIHMYGDDYYYGTFLKDNFFKKHIEHYMFINGRALVHFIVSLMLYFETKLFMIVNPLMIIGVITLVAKLAAKDKDDYKIAIASGIVLFSMLSINITRQSVFWLDGSFNYLFPMLLALATIYLLKKSIYTGKTYWYLPVLGLLAGMTVEQATAITFGGILLVLLSSKFINNKKLRFNHYLTLVLAFLGGLTVVLAPGTFMRAEIEGTNINIMENIKKIKEMLFLYKDMQVYNSLLLICVIFWFSLGKDKKFLSKVLFTLNVFFFILVLKIGGNYTALMPIDITSKLISVVVLLGILTFLIGLIYLALYNLIIEKKDIILISLILAIGAQIMMIISPVYGYRILLCTIILYFIPIISTLIKFKENQYIWCLVALILSIHIINTKLTLICTGLIIFEYINNQYNSSLWIKKLNSVIAVLLIVAITSIAIWNNINGYKINHNAHIYNKTAIQRYLKNGASSNDTIILKQMPLYDYGWSYPYVNPYHMKVMKLYYGIDQEVNIEYEPYN</sequence>
<dbReference type="RefSeq" id="WP_073147557.1">
    <property type="nucleotide sequence ID" value="NZ_FRAG01000008.1"/>
</dbReference>
<feature type="transmembrane region" description="Helical" evidence="1">
    <location>
        <begin position="257"/>
        <end position="274"/>
    </location>
</feature>
<evidence type="ECO:0000313" key="3">
    <source>
        <dbReference type="Proteomes" id="UP000184465"/>
    </source>
</evidence>
<feature type="transmembrane region" description="Helical" evidence="1">
    <location>
        <begin position="442"/>
        <end position="460"/>
    </location>
</feature>
<reference evidence="3" key="1">
    <citation type="submission" date="2016-11" db="EMBL/GenBank/DDBJ databases">
        <authorList>
            <person name="Varghese N."/>
            <person name="Submissions S."/>
        </authorList>
    </citation>
    <scope>NUCLEOTIDE SEQUENCE [LARGE SCALE GENOMIC DNA]</scope>
    <source>
        <strain evidence="3">DSM 15212 / CIP 107654 / DViRD3</strain>
    </source>
</reference>
<feature type="transmembrane region" description="Helical" evidence="1">
    <location>
        <begin position="56"/>
        <end position="76"/>
    </location>
</feature>
<proteinExistence type="predicted"/>
<name>A0A1M6LZ43_PARC5</name>
<feature type="transmembrane region" description="Helical" evidence="1">
    <location>
        <begin position="286"/>
        <end position="309"/>
    </location>
</feature>
<feature type="transmembrane region" description="Helical" evidence="1">
    <location>
        <begin position="205"/>
        <end position="224"/>
    </location>
</feature>
<protein>
    <recommendedName>
        <fullName evidence="4">Glycosyltransferase RgtA/B/C/D-like domain-containing protein</fullName>
    </recommendedName>
</protein>
<feature type="transmembrane region" description="Helical" evidence="1">
    <location>
        <begin position="137"/>
        <end position="153"/>
    </location>
</feature>
<feature type="transmembrane region" description="Helical" evidence="1">
    <location>
        <begin position="395"/>
        <end position="422"/>
    </location>
</feature>
<evidence type="ECO:0008006" key="4">
    <source>
        <dbReference type="Google" id="ProtNLM"/>
    </source>
</evidence>
<feature type="transmembrane region" description="Helical" evidence="1">
    <location>
        <begin position="369"/>
        <end position="388"/>
    </location>
</feature>
<feature type="transmembrane region" description="Helical" evidence="1">
    <location>
        <begin position="346"/>
        <end position="363"/>
    </location>
</feature>
<gene>
    <name evidence="2" type="ORF">SAMN02745912_00987</name>
</gene>
<dbReference type="AlphaFoldDB" id="A0A1M6LZ43"/>
<dbReference type="OrthoDB" id="1661582at2"/>
<dbReference type="EMBL" id="FRAG01000008">
    <property type="protein sequence ID" value="SHJ76422.1"/>
    <property type="molecule type" value="Genomic_DNA"/>
</dbReference>
<dbReference type="InterPro" id="IPR045691">
    <property type="entry name" value="DUF6056"/>
</dbReference>